<reference evidence="1" key="2">
    <citation type="submission" date="2025-09" db="UniProtKB">
        <authorList>
            <consortium name="Ensembl"/>
        </authorList>
    </citation>
    <scope>IDENTIFICATION</scope>
</reference>
<dbReference type="AlphaFoldDB" id="A0A3Q3Q3V1"/>
<name>A0A3Q3Q3V1_MONAL</name>
<protein>
    <recommendedName>
        <fullName evidence="3">Transposase Tc1-like domain-containing protein</fullName>
    </recommendedName>
</protein>
<accession>A0A3Q3Q3V1</accession>
<evidence type="ECO:0000313" key="1">
    <source>
        <dbReference type="Ensembl" id="ENSMALP00000003815.1"/>
    </source>
</evidence>
<evidence type="ECO:0008006" key="3">
    <source>
        <dbReference type="Google" id="ProtNLM"/>
    </source>
</evidence>
<evidence type="ECO:0000313" key="2">
    <source>
        <dbReference type="Proteomes" id="UP000261600"/>
    </source>
</evidence>
<reference evidence="1" key="1">
    <citation type="submission" date="2025-08" db="UniProtKB">
        <authorList>
            <consortium name="Ensembl"/>
        </authorList>
    </citation>
    <scope>IDENTIFICATION</scope>
</reference>
<organism evidence="1 2">
    <name type="scientific">Monopterus albus</name>
    <name type="common">Swamp eel</name>
    <dbReference type="NCBI Taxonomy" id="43700"/>
    <lineage>
        <taxon>Eukaryota</taxon>
        <taxon>Metazoa</taxon>
        <taxon>Chordata</taxon>
        <taxon>Craniata</taxon>
        <taxon>Vertebrata</taxon>
        <taxon>Euteleostomi</taxon>
        <taxon>Actinopterygii</taxon>
        <taxon>Neopterygii</taxon>
        <taxon>Teleostei</taxon>
        <taxon>Neoteleostei</taxon>
        <taxon>Acanthomorphata</taxon>
        <taxon>Anabantaria</taxon>
        <taxon>Synbranchiformes</taxon>
        <taxon>Synbranchidae</taxon>
        <taxon>Monopterus</taxon>
    </lineage>
</organism>
<dbReference type="Proteomes" id="UP000261600">
    <property type="component" value="Unplaced"/>
</dbReference>
<keyword evidence="2" id="KW-1185">Reference proteome</keyword>
<dbReference type="Ensembl" id="ENSMALT00000003912.1">
    <property type="protein sequence ID" value="ENSMALP00000003815.1"/>
    <property type="gene ID" value="ENSMALG00000002800.1"/>
</dbReference>
<sequence>MTDLIQQRSNQLNTHRVSARHLQDDMMKAGTSDSVATIRWALNKQGLHGQTPLLTTRNIKSQLECTRRNLDKTTEIATCFFTDNYVSSLCKIKYGIPQGSV</sequence>
<proteinExistence type="predicted"/>